<protein>
    <submittedName>
        <fullName evidence="2">Uncharacterized protein</fullName>
    </submittedName>
</protein>
<name>A0A8T3BKA6_DENNO</name>
<comment type="caution">
    <text evidence="2">The sequence shown here is derived from an EMBL/GenBank/DDBJ whole genome shotgun (WGS) entry which is preliminary data.</text>
</comment>
<keyword evidence="1" id="KW-1133">Transmembrane helix</keyword>
<sequence length="49" mass="5644">MVKAKSLLVGKASDLRGITVYKLYISFYLFFFHLTSYQLSIQINLLADL</sequence>
<evidence type="ECO:0000313" key="3">
    <source>
        <dbReference type="Proteomes" id="UP000829196"/>
    </source>
</evidence>
<gene>
    <name evidence="2" type="ORF">KFK09_010315</name>
</gene>
<dbReference type="Proteomes" id="UP000829196">
    <property type="component" value="Unassembled WGS sequence"/>
</dbReference>
<accession>A0A8T3BKA6</accession>
<evidence type="ECO:0000256" key="1">
    <source>
        <dbReference type="SAM" id="Phobius"/>
    </source>
</evidence>
<keyword evidence="1" id="KW-0472">Membrane</keyword>
<evidence type="ECO:0000313" key="2">
    <source>
        <dbReference type="EMBL" id="KAI0514280.1"/>
    </source>
</evidence>
<dbReference type="AlphaFoldDB" id="A0A8T3BKA6"/>
<keyword evidence="3" id="KW-1185">Reference proteome</keyword>
<dbReference type="EMBL" id="JAGYWB010000008">
    <property type="protein sequence ID" value="KAI0514280.1"/>
    <property type="molecule type" value="Genomic_DNA"/>
</dbReference>
<feature type="transmembrane region" description="Helical" evidence="1">
    <location>
        <begin position="21"/>
        <end position="39"/>
    </location>
</feature>
<reference evidence="2" key="1">
    <citation type="journal article" date="2022" name="Front. Genet.">
        <title>Chromosome-Scale Assembly of the Dendrobium nobile Genome Provides Insights Into the Molecular Mechanism of the Biosynthesis of the Medicinal Active Ingredient of Dendrobium.</title>
        <authorList>
            <person name="Xu Q."/>
            <person name="Niu S.-C."/>
            <person name="Li K.-L."/>
            <person name="Zheng P.-J."/>
            <person name="Zhang X.-J."/>
            <person name="Jia Y."/>
            <person name="Liu Y."/>
            <person name="Niu Y.-X."/>
            <person name="Yu L.-H."/>
            <person name="Chen D.-F."/>
            <person name="Zhang G.-Q."/>
        </authorList>
    </citation>
    <scope>NUCLEOTIDE SEQUENCE</scope>
    <source>
        <tissue evidence="2">Leaf</tissue>
    </source>
</reference>
<organism evidence="2 3">
    <name type="scientific">Dendrobium nobile</name>
    <name type="common">Orchid</name>
    <dbReference type="NCBI Taxonomy" id="94219"/>
    <lineage>
        <taxon>Eukaryota</taxon>
        <taxon>Viridiplantae</taxon>
        <taxon>Streptophyta</taxon>
        <taxon>Embryophyta</taxon>
        <taxon>Tracheophyta</taxon>
        <taxon>Spermatophyta</taxon>
        <taxon>Magnoliopsida</taxon>
        <taxon>Liliopsida</taxon>
        <taxon>Asparagales</taxon>
        <taxon>Orchidaceae</taxon>
        <taxon>Epidendroideae</taxon>
        <taxon>Malaxideae</taxon>
        <taxon>Dendrobiinae</taxon>
        <taxon>Dendrobium</taxon>
    </lineage>
</organism>
<keyword evidence="1" id="KW-0812">Transmembrane</keyword>
<proteinExistence type="predicted"/>